<dbReference type="KEGG" id="vnx:VNE69_03231"/>
<accession>A0AAX4JAJ7</accession>
<reference evidence="1" key="1">
    <citation type="journal article" date="2024" name="BMC Genomics">
        <title>Functional annotation of a divergent genome using sequence and structure-based similarity.</title>
        <authorList>
            <person name="Svedberg D."/>
            <person name="Winiger R.R."/>
            <person name="Berg A."/>
            <person name="Sharma H."/>
            <person name="Tellgren-Roth C."/>
            <person name="Debrunner-Vossbrinck B.A."/>
            <person name="Vossbrinck C.R."/>
            <person name="Barandun J."/>
        </authorList>
    </citation>
    <scope>NUCLEOTIDE SEQUENCE</scope>
    <source>
        <strain evidence="1">Illinois isolate</strain>
    </source>
</reference>
<evidence type="ECO:0000313" key="1">
    <source>
        <dbReference type="EMBL" id="WUR03019.1"/>
    </source>
</evidence>
<proteinExistence type="predicted"/>
<dbReference type="EMBL" id="CP142728">
    <property type="protein sequence ID" value="WUR03019.1"/>
    <property type="molecule type" value="Genomic_DNA"/>
</dbReference>
<dbReference type="RefSeq" id="XP_065329164.1">
    <property type="nucleotide sequence ID" value="XM_065473092.1"/>
</dbReference>
<protein>
    <submittedName>
        <fullName evidence="1">Uncharacterized protein</fullName>
    </submittedName>
</protein>
<keyword evidence="2" id="KW-1185">Reference proteome</keyword>
<gene>
    <name evidence="1" type="ORF">VNE69_03231</name>
</gene>
<dbReference type="AlphaFoldDB" id="A0AAX4JAJ7"/>
<dbReference type="Proteomes" id="UP001334084">
    <property type="component" value="Chromosome 3"/>
</dbReference>
<organism evidence="1 2">
    <name type="scientific">Vairimorpha necatrix</name>
    <dbReference type="NCBI Taxonomy" id="6039"/>
    <lineage>
        <taxon>Eukaryota</taxon>
        <taxon>Fungi</taxon>
        <taxon>Fungi incertae sedis</taxon>
        <taxon>Microsporidia</taxon>
        <taxon>Nosematidae</taxon>
        <taxon>Vairimorpha</taxon>
    </lineage>
</organism>
<sequence length="148" mass="17736">MIIFRNSNEKTVLPSLFLKTQKKFEITIGTYQNTVVSCTDDKSTLYLKNNLTLEIPFLFQQPSKKYSIKFNEYILEEKTVFVSDAVNIENKNYNFVIFHDLDLYPFVYDYLRNRFDLLDAKYKIFNKKIFIRQIITCNIIQEDNIKIK</sequence>
<dbReference type="GeneID" id="90540827"/>
<evidence type="ECO:0000313" key="2">
    <source>
        <dbReference type="Proteomes" id="UP001334084"/>
    </source>
</evidence>
<name>A0AAX4JAJ7_9MICR</name>